<evidence type="ECO:0000256" key="5">
    <source>
        <dbReference type="ARBA" id="ARBA00022597"/>
    </source>
</evidence>
<keyword evidence="3" id="KW-0813">Transport</keyword>
<dbReference type="EMBL" id="JAPDPJ010000011">
    <property type="protein sequence ID" value="MCW3786251.1"/>
    <property type="molecule type" value="Genomic_DNA"/>
</dbReference>
<dbReference type="PROSITE" id="PS51257">
    <property type="entry name" value="PROKAR_LIPOPROTEIN"/>
    <property type="match status" value="1"/>
</dbReference>
<keyword evidence="12" id="KW-0564">Palmitate</keyword>
<keyword evidence="7" id="KW-0732">Signal</keyword>
<evidence type="ECO:0000256" key="8">
    <source>
        <dbReference type="ARBA" id="ARBA00023047"/>
    </source>
</evidence>
<dbReference type="InterPro" id="IPR049712">
    <property type="entry name" value="Poly_export"/>
</dbReference>
<keyword evidence="4" id="KW-1134">Transmembrane beta strand</keyword>
<evidence type="ECO:0000256" key="3">
    <source>
        <dbReference type="ARBA" id="ARBA00022448"/>
    </source>
</evidence>
<dbReference type="PANTHER" id="PTHR33619:SF3">
    <property type="entry name" value="POLYSACCHARIDE EXPORT PROTEIN GFCE-RELATED"/>
    <property type="match status" value="1"/>
</dbReference>
<protein>
    <submittedName>
        <fullName evidence="18">Polysaccharide biosynthesis/export family protein</fullName>
    </submittedName>
</protein>
<dbReference type="AlphaFoldDB" id="A0AAE3M2W5"/>
<dbReference type="GO" id="GO:0046930">
    <property type="term" value="C:pore complex"/>
    <property type="evidence" value="ECO:0007669"/>
    <property type="project" value="UniProtKB-KW"/>
</dbReference>
<evidence type="ECO:0000256" key="11">
    <source>
        <dbReference type="ARBA" id="ARBA00023136"/>
    </source>
</evidence>
<reference evidence="18" key="1">
    <citation type="submission" date="2022-10" db="EMBL/GenBank/DDBJ databases">
        <authorList>
            <person name="Yu W.X."/>
        </authorList>
    </citation>
    <scope>NUCLEOTIDE SEQUENCE</scope>
    <source>
        <strain evidence="18">AAT</strain>
    </source>
</reference>
<proteinExistence type="inferred from homology"/>
<evidence type="ECO:0000256" key="7">
    <source>
        <dbReference type="ARBA" id="ARBA00022729"/>
    </source>
</evidence>
<evidence type="ECO:0000256" key="6">
    <source>
        <dbReference type="ARBA" id="ARBA00022692"/>
    </source>
</evidence>
<comment type="similarity">
    <text evidence="2">Belongs to the BexD/CtrA/VexA family.</text>
</comment>
<keyword evidence="15" id="KW-1133">Transmembrane helix</keyword>
<name>A0AAE3M2W5_9BACT</name>
<feature type="domain" description="SLBB" evidence="17">
    <location>
        <begin position="145"/>
        <end position="226"/>
    </location>
</feature>
<evidence type="ECO:0000256" key="15">
    <source>
        <dbReference type="SAM" id="Phobius"/>
    </source>
</evidence>
<keyword evidence="6 15" id="KW-0812">Transmembrane</keyword>
<keyword evidence="9" id="KW-0406">Ion transport</keyword>
<evidence type="ECO:0000256" key="13">
    <source>
        <dbReference type="ARBA" id="ARBA00023237"/>
    </source>
</evidence>
<keyword evidence="8" id="KW-0625">Polysaccharide transport</keyword>
<evidence type="ECO:0000313" key="18">
    <source>
        <dbReference type="EMBL" id="MCW3786251.1"/>
    </source>
</evidence>
<evidence type="ECO:0000256" key="4">
    <source>
        <dbReference type="ARBA" id="ARBA00022452"/>
    </source>
</evidence>
<evidence type="ECO:0000256" key="1">
    <source>
        <dbReference type="ARBA" id="ARBA00004571"/>
    </source>
</evidence>
<dbReference type="Gene3D" id="3.10.560.10">
    <property type="entry name" value="Outer membrane lipoprotein wza domain like"/>
    <property type="match status" value="1"/>
</dbReference>
<evidence type="ECO:0000256" key="10">
    <source>
        <dbReference type="ARBA" id="ARBA00023114"/>
    </source>
</evidence>
<dbReference type="RefSeq" id="WP_301189817.1">
    <property type="nucleotide sequence ID" value="NZ_JAPDPJ010000011.1"/>
</dbReference>
<dbReference type="InterPro" id="IPR054765">
    <property type="entry name" value="SLBB_dom"/>
</dbReference>
<sequence length="260" mass="29259">MKILLFFIIVVLMGSCIPQRKLEYLQSPGAIKSFKITGLDNNIYKSAEKHVIKANDELLITVSSFDDVSFNFFNGQGSNASMQASNELALTARTYTVDVDGFIYFPVIGKVKLAGDTLDKAMEKMRTILTSYFDQPNVRIKLAFKKISVLGEVNSPGYYTFSKDQITLLEAIAMANDLTIHGDRREVLLIRNNESNKALKYEIDLTDDNMVFNYCYYLQSGDIIYVKPRSSSKWSVISTPISLIFSTITTALLVYNAIQN</sequence>
<keyword evidence="13" id="KW-0998">Cell outer membrane</keyword>
<keyword evidence="10" id="KW-0626">Porin</keyword>
<dbReference type="GO" id="GO:0015159">
    <property type="term" value="F:polysaccharide transmembrane transporter activity"/>
    <property type="evidence" value="ECO:0007669"/>
    <property type="project" value="InterPro"/>
</dbReference>
<evidence type="ECO:0000259" key="16">
    <source>
        <dbReference type="Pfam" id="PF02563"/>
    </source>
</evidence>
<accession>A0AAE3M2W5</accession>
<dbReference type="GO" id="GO:0015288">
    <property type="term" value="F:porin activity"/>
    <property type="evidence" value="ECO:0007669"/>
    <property type="project" value="UniProtKB-KW"/>
</dbReference>
<dbReference type="GO" id="GO:0006811">
    <property type="term" value="P:monoatomic ion transport"/>
    <property type="evidence" value="ECO:0007669"/>
    <property type="project" value="UniProtKB-KW"/>
</dbReference>
<keyword evidence="11 15" id="KW-0472">Membrane</keyword>
<dbReference type="GO" id="GO:0009279">
    <property type="term" value="C:cell outer membrane"/>
    <property type="evidence" value="ECO:0007669"/>
    <property type="project" value="UniProtKB-SubCell"/>
</dbReference>
<dbReference type="Pfam" id="PF02563">
    <property type="entry name" value="Poly_export"/>
    <property type="match status" value="1"/>
</dbReference>
<dbReference type="PANTHER" id="PTHR33619">
    <property type="entry name" value="POLYSACCHARIDE EXPORT PROTEIN GFCE-RELATED"/>
    <property type="match status" value="1"/>
</dbReference>
<keyword evidence="5" id="KW-0762">Sugar transport</keyword>
<dbReference type="InterPro" id="IPR003715">
    <property type="entry name" value="Poly_export_N"/>
</dbReference>
<gene>
    <name evidence="18" type="ORF">OM075_07225</name>
</gene>
<evidence type="ECO:0000256" key="12">
    <source>
        <dbReference type="ARBA" id="ARBA00023139"/>
    </source>
</evidence>
<dbReference type="Pfam" id="PF22461">
    <property type="entry name" value="SLBB_2"/>
    <property type="match status" value="1"/>
</dbReference>
<feature type="domain" description="Polysaccharide export protein N-terminal" evidence="16">
    <location>
        <begin position="48"/>
        <end position="142"/>
    </location>
</feature>
<evidence type="ECO:0000313" key="19">
    <source>
        <dbReference type="Proteomes" id="UP001209229"/>
    </source>
</evidence>
<comment type="caution">
    <text evidence="18">The sequence shown here is derived from an EMBL/GenBank/DDBJ whole genome shotgun (WGS) entry which is preliminary data.</text>
</comment>
<evidence type="ECO:0000259" key="17">
    <source>
        <dbReference type="Pfam" id="PF22461"/>
    </source>
</evidence>
<dbReference type="Proteomes" id="UP001209229">
    <property type="component" value="Unassembled WGS sequence"/>
</dbReference>
<keyword evidence="19" id="KW-1185">Reference proteome</keyword>
<comment type="subcellular location">
    <subcellularLocation>
        <location evidence="1">Cell outer membrane</location>
        <topology evidence="1">Multi-pass membrane protein</topology>
    </subcellularLocation>
</comment>
<dbReference type="Gene3D" id="3.30.1950.10">
    <property type="entry name" value="wza like domain"/>
    <property type="match status" value="1"/>
</dbReference>
<evidence type="ECO:0000256" key="9">
    <source>
        <dbReference type="ARBA" id="ARBA00023065"/>
    </source>
</evidence>
<keyword evidence="14" id="KW-0449">Lipoprotein</keyword>
<evidence type="ECO:0000256" key="2">
    <source>
        <dbReference type="ARBA" id="ARBA00009450"/>
    </source>
</evidence>
<feature type="transmembrane region" description="Helical" evidence="15">
    <location>
        <begin position="234"/>
        <end position="258"/>
    </location>
</feature>
<organism evidence="18 19">
    <name type="scientific">Plebeiibacterium sediminum</name>
    <dbReference type="NCBI Taxonomy" id="2992112"/>
    <lineage>
        <taxon>Bacteria</taxon>
        <taxon>Pseudomonadati</taxon>
        <taxon>Bacteroidota</taxon>
        <taxon>Bacteroidia</taxon>
        <taxon>Marinilabiliales</taxon>
        <taxon>Marinilabiliaceae</taxon>
        <taxon>Plebeiibacterium</taxon>
    </lineage>
</organism>
<evidence type="ECO:0000256" key="14">
    <source>
        <dbReference type="ARBA" id="ARBA00023288"/>
    </source>
</evidence>